<dbReference type="KEGG" id="aac:Aaci_2246"/>
<evidence type="ECO:0000313" key="2">
    <source>
        <dbReference type="Proteomes" id="UP000001917"/>
    </source>
</evidence>
<evidence type="ECO:0000313" key="1">
    <source>
        <dbReference type="EMBL" id="ACV59255.1"/>
    </source>
</evidence>
<organism evidence="1 2">
    <name type="scientific">Alicyclobacillus acidocaldarius subsp. acidocaldarius (strain ATCC 27009 / DSM 446 / BCRC 14685 / JCM 5260 / KCTC 1825 / NBRC 15652 / NCIMB 11725 / NRRL B-14509 / 104-IA)</name>
    <name type="common">Bacillus acidocaldarius</name>
    <dbReference type="NCBI Taxonomy" id="521098"/>
    <lineage>
        <taxon>Bacteria</taxon>
        <taxon>Bacillati</taxon>
        <taxon>Bacillota</taxon>
        <taxon>Bacilli</taxon>
        <taxon>Bacillales</taxon>
        <taxon>Alicyclobacillaceae</taxon>
        <taxon>Alicyclobacillus</taxon>
    </lineage>
</organism>
<gene>
    <name evidence="1" type="ordered locus">Aaci_2246</name>
</gene>
<dbReference type="EMBL" id="CP001727">
    <property type="protein sequence ID" value="ACV59255.1"/>
    <property type="molecule type" value="Genomic_DNA"/>
</dbReference>
<dbReference type="AlphaFoldDB" id="C8WR86"/>
<name>C8WR86_ALIAD</name>
<dbReference type="HOGENOM" id="CLU_3303624_0_0_9"/>
<dbReference type="Proteomes" id="UP000001917">
    <property type="component" value="Chromosome"/>
</dbReference>
<reference evidence="2" key="1">
    <citation type="submission" date="2009-09" db="EMBL/GenBank/DDBJ databases">
        <title>The complete chromosome of Alicyclobacillus acidocaldarius subsp. acidocaldarius DSM 446.</title>
        <authorList>
            <consortium name="US DOE Joint Genome Institute (JGI-PGF)"/>
            <person name="Lucas S."/>
            <person name="Copeland A."/>
            <person name="Lapidus A."/>
            <person name="Glavina del Rio T."/>
            <person name="Dalin E."/>
            <person name="Tice H."/>
            <person name="Bruce D."/>
            <person name="Goodwin L."/>
            <person name="Pitluck S."/>
            <person name="Kyrpides N."/>
            <person name="Mavromatis K."/>
            <person name="Ivanova N."/>
            <person name="Ovchinnikova G."/>
            <person name="Chertkov O."/>
            <person name="Sims D."/>
            <person name="Brettin T."/>
            <person name="Detter J.C."/>
            <person name="Han C."/>
            <person name="Larimer F."/>
            <person name="Land M."/>
            <person name="Hauser L."/>
            <person name="Markowitz V."/>
            <person name="Cheng J.-F."/>
            <person name="Hugenholtz P."/>
            <person name="Woyke T."/>
            <person name="Wu D."/>
            <person name="Pukall R."/>
            <person name="Klenk H.-P."/>
            <person name="Eisen J.A."/>
        </authorList>
    </citation>
    <scope>NUCLEOTIDE SEQUENCE [LARGE SCALE GENOMIC DNA]</scope>
    <source>
        <strain evidence="2">ATCC 27009 / DSM 446 / BCRC 14685 / JCM 5260 / KCTC 1825 / NBRC 15652 / NCIMB 11725 / NRRL B-14509 / 104-IA</strain>
    </source>
</reference>
<accession>C8WR86</accession>
<dbReference type="STRING" id="521098.Aaci_2246"/>
<sequence length="39" mass="4652">MMLTKVALILLFSFGIMAFNRYMKKQTERIEEKIQSNRA</sequence>
<proteinExistence type="predicted"/>
<reference evidence="1 2" key="2">
    <citation type="journal article" date="2010" name="Stand. Genomic Sci.">
        <title>Complete genome sequence of Alicyclobacillus acidocaldarius type strain (104-IA).</title>
        <authorList>
            <person name="Mavromatis K."/>
            <person name="Sikorski J."/>
            <person name="Lapidus A."/>
            <person name="Glavina Del Rio T."/>
            <person name="Copeland A."/>
            <person name="Tice H."/>
            <person name="Cheng J.F."/>
            <person name="Lucas S."/>
            <person name="Chen F."/>
            <person name="Nolan M."/>
            <person name="Bruce D."/>
            <person name="Goodwin L."/>
            <person name="Pitluck S."/>
            <person name="Ivanova N."/>
            <person name="Ovchinnikova G."/>
            <person name="Pati A."/>
            <person name="Chen A."/>
            <person name="Palaniappan K."/>
            <person name="Land M."/>
            <person name="Hauser L."/>
            <person name="Chang Y.J."/>
            <person name="Jeffries C.D."/>
            <person name="Chain P."/>
            <person name="Meincke L."/>
            <person name="Sims D."/>
            <person name="Chertkov O."/>
            <person name="Han C."/>
            <person name="Brettin T."/>
            <person name="Detter J.C."/>
            <person name="Wahrenburg C."/>
            <person name="Rohde M."/>
            <person name="Pukall R."/>
            <person name="Goker M."/>
            <person name="Bristow J."/>
            <person name="Eisen J.A."/>
            <person name="Markowitz V."/>
            <person name="Hugenholtz P."/>
            <person name="Klenk H.P."/>
            <person name="Kyrpides N.C."/>
        </authorList>
    </citation>
    <scope>NUCLEOTIDE SEQUENCE [LARGE SCALE GENOMIC DNA]</scope>
    <source>
        <strain evidence="2">ATCC 27009 / DSM 446 / BCRC 14685 / JCM 5260 / KCTC 1825 / NBRC 15652 / NCIMB 11725 / NRRL B-14509 / 104-IA</strain>
    </source>
</reference>
<protein>
    <submittedName>
        <fullName evidence="1">Uncharacterized protein</fullName>
    </submittedName>
</protein>
<keyword evidence="2" id="KW-1185">Reference proteome</keyword>